<dbReference type="GO" id="GO:0004106">
    <property type="term" value="F:chorismate mutase activity"/>
    <property type="evidence" value="ECO:0007669"/>
    <property type="project" value="UniProtKB-EC"/>
</dbReference>
<feature type="compositionally biased region" description="Polar residues" evidence="2">
    <location>
        <begin position="13"/>
        <end position="22"/>
    </location>
</feature>
<feature type="domain" description="Chorismate mutase" evidence="3">
    <location>
        <begin position="27"/>
        <end position="118"/>
    </location>
</feature>
<dbReference type="Proteomes" id="UP000631694">
    <property type="component" value="Unassembled WGS sequence"/>
</dbReference>
<dbReference type="EC" id="5.4.99.5" evidence="1"/>
<evidence type="ECO:0000259" key="3">
    <source>
        <dbReference type="PROSITE" id="PS51168"/>
    </source>
</evidence>
<evidence type="ECO:0000256" key="1">
    <source>
        <dbReference type="ARBA" id="ARBA00012404"/>
    </source>
</evidence>
<proteinExistence type="predicted"/>
<comment type="caution">
    <text evidence="4">The sequence shown here is derived from an EMBL/GenBank/DDBJ whole genome shotgun (WGS) entry which is preliminary data.</text>
</comment>
<sequence length="303" mass="31555">MSADDRPRAAATPTASDETPITATPAPGSPAALAELRGRIDALDAEMHQLLVQRSEIIEALISVKGTDRPGAAFRPAREASMMHALVDRHRGRLPIVTIEHVWREIISTFTWLQQGYTVHVATGDAHETRDIARFYFGFTVPFVTTERPEEAIAAVGRSTSDLAVIRIGAVEGAWWSRLGTADEPRIIGRLPFIDQPGRPVATPAVVISMALKDPVAPEIAVFSTTGPADAAARARLAAAGIDVIAHAGLASGATALLVAVDTAEGDADPVAVVAAAAAAGVALGPLRAVGGYARPIVLPAAD</sequence>
<dbReference type="InterPro" id="IPR036263">
    <property type="entry name" value="Chorismate_II_sf"/>
</dbReference>
<dbReference type="InterPro" id="IPR036979">
    <property type="entry name" value="CM_dom_sf"/>
</dbReference>
<dbReference type="GO" id="GO:0046417">
    <property type="term" value="P:chorismate metabolic process"/>
    <property type="evidence" value="ECO:0007669"/>
    <property type="project" value="InterPro"/>
</dbReference>
<evidence type="ECO:0000313" key="5">
    <source>
        <dbReference type="Proteomes" id="UP000631694"/>
    </source>
</evidence>
<protein>
    <recommendedName>
        <fullName evidence="1">chorismate mutase</fullName>
        <ecNumber evidence="1">5.4.99.5</ecNumber>
    </recommendedName>
</protein>
<evidence type="ECO:0000256" key="2">
    <source>
        <dbReference type="SAM" id="MobiDB-lite"/>
    </source>
</evidence>
<dbReference type="EMBL" id="JADZLT010000049">
    <property type="protein sequence ID" value="MBH0238046.1"/>
    <property type="molecule type" value="Genomic_DNA"/>
</dbReference>
<dbReference type="AlphaFoldDB" id="A0A931MZS3"/>
<dbReference type="Gene3D" id="1.20.59.10">
    <property type="entry name" value="Chorismate mutase"/>
    <property type="match status" value="1"/>
</dbReference>
<keyword evidence="5" id="KW-1185">Reference proteome</keyword>
<dbReference type="PROSITE" id="PS51168">
    <property type="entry name" value="CHORISMATE_MUT_2"/>
    <property type="match status" value="1"/>
</dbReference>
<accession>A0A931MZS3</accession>
<dbReference type="RefSeq" id="WP_197311093.1">
    <property type="nucleotide sequence ID" value="NZ_JADZLT010000049.1"/>
</dbReference>
<dbReference type="SMART" id="SM00830">
    <property type="entry name" value="CM_2"/>
    <property type="match status" value="1"/>
</dbReference>
<dbReference type="SUPFAM" id="SSF48600">
    <property type="entry name" value="Chorismate mutase II"/>
    <property type="match status" value="1"/>
</dbReference>
<gene>
    <name evidence="4" type="ORF">I5731_09460</name>
</gene>
<reference evidence="4" key="1">
    <citation type="submission" date="2020-12" db="EMBL/GenBank/DDBJ databases">
        <title>Methylobrevis albus sp. nov., isolated from fresh water lack sediment.</title>
        <authorList>
            <person name="Zou Q."/>
        </authorList>
    </citation>
    <scope>NUCLEOTIDE SEQUENCE</scope>
    <source>
        <strain evidence="4">L22</strain>
    </source>
</reference>
<dbReference type="Pfam" id="PF01817">
    <property type="entry name" value="CM_2"/>
    <property type="match status" value="1"/>
</dbReference>
<feature type="region of interest" description="Disordered" evidence="2">
    <location>
        <begin position="1"/>
        <end position="29"/>
    </location>
</feature>
<evidence type="ECO:0000313" key="4">
    <source>
        <dbReference type="EMBL" id="MBH0238046.1"/>
    </source>
</evidence>
<dbReference type="InterPro" id="IPR002701">
    <property type="entry name" value="CM_II_prokaryot"/>
</dbReference>
<organism evidence="4 5">
    <name type="scientific">Methylobrevis albus</name>
    <dbReference type="NCBI Taxonomy" id="2793297"/>
    <lineage>
        <taxon>Bacteria</taxon>
        <taxon>Pseudomonadati</taxon>
        <taxon>Pseudomonadota</taxon>
        <taxon>Alphaproteobacteria</taxon>
        <taxon>Hyphomicrobiales</taxon>
        <taxon>Pleomorphomonadaceae</taxon>
        <taxon>Methylobrevis</taxon>
    </lineage>
</organism>
<name>A0A931MZS3_9HYPH</name>